<dbReference type="Proteomes" id="UP000030745">
    <property type="component" value="Unassembled WGS sequence"/>
</dbReference>
<name>A0A067CFR1_SAPPC</name>
<dbReference type="KEGG" id="spar:SPRG_08936"/>
<accession>A0A067CFR1</accession>
<keyword evidence="2" id="KW-1185">Reference proteome</keyword>
<evidence type="ECO:0000313" key="2">
    <source>
        <dbReference type="Proteomes" id="UP000030745"/>
    </source>
</evidence>
<dbReference type="OrthoDB" id="66498at2759"/>
<dbReference type="RefSeq" id="XP_012203669.1">
    <property type="nucleotide sequence ID" value="XM_012348279.1"/>
</dbReference>
<protein>
    <recommendedName>
        <fullName evidence="3">Helicase-associated domain-containing protein</fullName>
    </recommendedName>
</protein>
<dbReference type="PANTHER" id="PTHR37066:SF1">
    <property type="entry name" value="LNS2_PITP DOMAIN-CONTAINING PROTEIN"/>
    <property type="match status" value="1"/>
</dbReference>
<gene>
    <name evidence="1" type="ORF">SPRG_08936</name>
</gene>
<reference evidence="1 2" key="1">
    <citation type="journal article" date="2013" name="PLoS Genet.">
        <title>Distinctive expansion of potential virulence genes in the genome of the oomycete fish pathogen Saprolegnia parasitica.</title>
        <authorList>
            <person name="Jiang R.H."/>
            <person name="de Bruijn I."/>
            <person name="Haas B.J."/>
            <person name="Belmonte R."/>
            <person name="Lobach L."/>
            <person name="Christie J."/>
            <person name="van den Ackerveken G."/>
            <person name="Bottin A."/>
            <person name="Bulone V."/>
            <person name="Diaz-Moreno S.M."/>
            <person name="Dumas B."/>
            <person name="Fan L."/>
            <person name="Gaulin E."/>
            <person name="Govers F."/>
            <person name="Grenville-Briggs L.J."/>
            <person name="Horner N.R."/>
            <person name="Levin J.Z."/>
            <person name="Mammella M."/>
            <person name="Meijer H.J."/>
            <person name="Morris P."/>
            <person name="Nusbaum C."/>
            <person name="Oome S."/>
            <person name="Phillips A.J."/>
            <person name="van Rooyen D."/>
            <person name="Rzeszutek E."/>
            <person name="Saraiva M."/>
            <person name="Secombes C.J."/>
            <person name="Seidl M.F."/>
            <person name="Snel B."/>
            <person name="Stassen J.H."/>
            <person name="Sykes S."/>
            <person name="Tripathy S."/>
            <person name="van den Berg H."/>
            <person name="Vega-Arreguin J.C."/>
            <person name="Wawra S."/>
            <person name="Young S.K."/>
            <person name="Zeng Q."/>
            <person name="Dieguez-Uribeondo J."/>
            <person name="Russ C."/>
            <person name="Tyler B.M."/>
            <person name="van West P."/>
        </authorList>
    </citation>
    <scope>NUCLEOTIDE SEQUENCE [LARGE SCALE GENOMIC DNA]</scope>
    <source>
        <strain evidence="1 2">CBS 223.65</strain>
    </source>
</reference>
<proteinExistence type="predicted"/>
<evidence type="ECO:0000313" key="1">
    <source>
        <dbReference type="EMBL" id="KDO25637.1"/>
    </source>
</evidence>
<organism evidence="1 2">
    <name type="scientific">Saprolegnia parasitica (strain CBS 223.65)</name>
    <dbReference type="NCBI Taxonomy" id="695850"/>
    <lineage>
        <taxon>Eukaryota</taxon>
        <taxon>Sar</taxon>
        <taxon>Stramenopiles</taxon>
        <taxon>Oomycota</taxon>
        <taxon>Saprolegniomycetes</taxon>
        <taxon>Saprolegniales</taxon>
        <taxon>Saprolegniaceae</taxon>
        <taxon>Saprolegnia</taxon>
    </lineage>
</organism>
<dbReference type="EMBL" id="KK583230">
    <property type="protein sequence ID" value="KDO25637.1"/>
    <property type="molecule type" value="Genomic_DNA"/>
</dbReference>
<dbReference type="PANTHER" id="PTHR37066">
    <property type="entry name" value="HELICASE-ASSOCIATED"/>
    <property type="match status" value="1"/>
</dbReference>
<dbReference type="AlphaFoldDB" id="A0A067CFR1"/>
<evidence type="ECO:0008006" key="3">
    <source>
        <dbReference type="Google" id="ProtNLM"/>
    </source>
</evidence>
<dbReference type="GeneID" id="24131137"/>
<sequence>MTCIWHGRHKLVSMIVPSTSHPSYRLRSLTRLLHHGHLVVPEKYFVPVHYPVHLYGMCLGDVVAAMRATTDALSPEQEVALEAIGFPWHPTHAVLRCFLRYPGEISMVTRLMPLQTVFQALLAFRRLFGPVDILPGFVVPADPRMWPAPTHHLVLPSAVAALQARFYELNDVDVKWARTLDVARDLPDFDVVVALLRLYRSTSGTCAVARDFSVPMVGGEWPRAWRGLALGDLAWRLGLKVWALDTRKAVQLRATGIVFNVDETWARIVTGLQMYKKLFGSTSVPPTYMVPSTAAWPPHLHRMALGHWTAVLESAWELRLLPRVTRATIDALRDTKDDRSTRLPWSLPATPTNDAIAVSSPRRIVSPESSPAAKTVVMVPDDSSGDDAGAPWEDDQFQCLTAAPPIDCLADPADWVVFARALQIFSRDHGHVSVPFDYSTADHVPLGHLVQQLHNGHVVLSNARQADLHQLHPELHLPSS</sequence>
<dbReference type="VEuPathDB" id="FungiDB:SPRG_08936"/>